<accession>A0ABS1DXN4</accession>
<dbReference type="Proteomes" id="UP001041814">
    <property type="component" value="Unassembled WGS sequence"/>
</dbReference>
<dbReference type="PANTHER" id="PTHR11527">
    <property type="entry name" value="HEAT-SHOCK PROTEIN 20 FAMILY MEMBER"/>
    <property type="match status" value="1"/>
</dbReference>
<gene>
    <name evidence="4" type="ORF">CKO43_18985</name>
</gene>
<sequence>MYRTLFPRDVFAELDRLQRDMTSVFDGSPSIRGIGRGGYPALNVGSTENSFEVYAFAPGLDPAAIEVNLDRGVLTIDGERKAEALPASAETKRTVHLEERFAGRFRRVVSLPEDIDPNAVSADYKDGVLHVSVKRRAATQPRRIAVN</sequence>
<dbReference type="InterPro" id="IPR008978">
    <property type="entry name" value="HSP20-like_chaperone"/>
</dbReference>
<dbReference type="RefSeq" id="WP_200379611.1">
    <property type="nucleotide sequence ID" value="NZ_NRRU01000083.1"/>
</dbReference>
<dbReference type="CDD" id="cd06464">
    <property type="entry name" value="ACD_sHsps-like"/>
    <property type="match status" value="1"/>
</dbReference>
<dbReference type="SUPFAM" id="SSF49764">
    <property type="entry name" value="HSP20-like chaperones"/>
    <property type="match status" value="1"/>
</dbReference>
<feature type="domain" description="SHSP" evidence="3">
    <location>
        <begin position="33"/>
        <end position="147"/>
    </location>
</feature>
<dbReference type="Pfam" id="PF00011">
    <property type="entry name" value="HSP20"/>
    <property type="match status" value="1"/>
</dbReference>
<evidence type="ECO:0000259" key="3">
    <source>
        <dbReference type="PROSITE" id="PS01031"/>
    </source>
</evidence>
<name>A0ABS1DXN4_RUBGE</name>
<comment type="caution">
    <text evidence="4">The sequence shown here is derived from an EMBL/GenBank/DDBJ whole genome shotgun (WGS) entry which is preliminary data.</text>
</comment>
<dbReference type="InterPro" id="IPR031107">
    <property type="entry name" value="Small_HSP"/>
</dbReference>
<organism evidence="4 5">
    <name type="scientific">Rubrivivax gelatinosus</name>
    <name type="common">Rhodocyclus gelatinosus</name>
    <name type="synonym">Rhodopseudomonas gelatinosa</name>
    <dbReference type="NCBI Taxonomy" id="28068"/>
    <lineage>
        <taxon>Bacteria</taxon>
        <taxon>Pseudomonadati</taxon>
        <taxon>Pseudomonadota</taxon>
        <taxon>Betaproteobacteria</taxon>
        <taxon>Burkholderiales</taxon>
        <taxon>Sphaerotilaceae</taxon>
        <taxon>Rubrivivax</taxon>
    </lineage>
</organism>
<reference evidence="4" key="2">
    <citation type="journal article" date="2020" name="Microorganisms">
        <title>Osmotic Adaptation and Compatible Solute Biosynthesis of Phototrophic Bacteria as Revealed from Genome Analyses.</title>
        <authorList>
            <person name="Imhoff J.F."/>
            <person name="Rahn T."/>
            <person name="Kunzel S."/>
            <person name="Keller A."/>
            <person name="Neulinger S.C."/>
        </authorList>
    </citation>
    <scope>NUCLEOTIDE SEQUENCE</scope>
    <source>
        <strain evidence="4">IM 151</strain>
    </source>
</reference>
<comment type="similarity">
    <text evidence="1 2">Belongs to the small heat shock protein (HSP20) family.</text>
</comment>
<evidence type="ECO:0000313" key="4">
    <source>
        <dbReference type="EMBL" id="MBK1714849.1"/>
    </source>
</evidence>
<dbReference type="InterPro" id="IPR002068">
    <property type="entry name" value="A-crystallin/Hsp20_dom"/>
</dbReference>
<protein>
    <submittedName>
        <fullName evidence="4">Heat-shock protein Hsp20</fullName>
    </submittedName>
</protein>
<keyword evidence="5" id="KW-1185">Reference proteome</keyword>
<proteinExistence type="inferred from homology"/>
<evidence type="ECO:0000256" key="2">
    <source>
        <dbReference type="RuleBase" id="RU003616"/>
    </source>
</evidence>
<evidence type="ECO:0000313" key="5">
    <source>
        <dbReference type="Proteomes" id="UP001041814"/>
    </source>
</evidence>
<reference evidence="4" key="1">
    <citation type="submission" date="2017-08" db="EMBL/GenBank/DDBJ databases">
        <authorList>
            <person name="Imhoff J.F."/>
            <person name="Rahn T."/>
            <person name="Kuenzel S."/>
            <person name="Neulinger S.C."/>
        </authorList>
    </citation>
    <scope>NUCLEOTIDE SEQUENCE</scope>
    <source>
        <strain evidence="4">IM 151</strain>
    </source>
</reference>
<evidence type="ECO:0000256" key="1">
    <source>
        <dbReference type="PROSITE-ProRule" id="PRU00285"/>
    </source>
</evidence>
<dbReference type="EMBL" id="NRRU01000083">
    <property type="protein sequence ID" value="MBK1714849.1"/>
    <property type="molecule type" value="Genomic_DNA"/>
</dbReference>
<dbReference type="Gene3D" id="2.60.40.790">
    <property type="match status" value="1"/>
</dbReference>
<dbReference type="PROSITE" id="PS01031">
    <property type="entry name" value="SHSP"/>
    <property type="match status" value="1"/>
</dbReference>